<dbReference type="Pfam" id="PF03947">
    <property type="entry name" value="Ribosomal_L2_C"/>
    <property type="match status" value="1"/>
</dbReference>
<gene>
    <name evidence="11" type="primary">rpl2</name>
</gene>
<dbReference type="GO" id="GO:0003735">
    <property type="term" value="F:structural constituent of ribosome"/>
    <property type="evidence" value="ECO:0007669"/>
    <property type="project" value="InterPro"/>
</dbReference>
<evidence type="ECO:0000259" key="10">
    <source>
        <dbReference type="SMART" id="SM01383"/>
    </source>
</evidence>
<dbReference type="GO" id="GO:0003723">
    <property type="term" value="F:RNA binding"/>
    <property type="evidence" value="ECO:0007669"/>
    <property type="project" value="InterPro"/>
</dbReference>
<dbReference type="InterPro" id="IPR014722">
    <property type="entry name" value="Rib_uL2_dom2"/>
</dbReference>
<keyword evidence="11" id="KW-0150">Chloroplast</keyword>
<comment type="similarity">
    <text evidence="2">Belongs to the universal ribosomal protein uL2 family.</text>
</comment>
<evidence type="ECO:0000256" key="5">
    <source>
        <dbReference type="ARBA" id="ARBA00022980"/>
    </source>
</evidence>
<dbReference type="Gene3D" id="2.40.50.140">
    <property type="entry name" value="Nucleic acid-binding proteins"/>
    <property type="match status" value="1"/>
</dbReference>
<dbReference type="FunFam" id="2.30.30.30:FF:000001">
    <property type="entry name" value="50S ribosomal protein L2"/>
    <property type="match status" value="1"/>
</dbReference>
<dbReference type="EMBL" id="LN810505">
    <property type="protein sequence ID" value="CEO91120.1"/>
    <property type="molecule type" value="Genomic_DNA"/>
</dbReference>
<proteinExistence type="inferred from homology"/>
<dbReference type="InterPro" id="IPR008991">
    <property type="entry name" value="Translation_prot_SH3-like_sf"/>
</dbReference>
<organism evidence="11">
    <name type="scientific">Tydemania expeditionis</name>
    <name type="common">Green alga</name>
    <dbReference type="NCBI Taxonomy" id="325645"/>
    <lineage>
        <taxon>Eukaryota</taxon>
        <taxon>Viridiplantae</taxon>
        <taxon>Chlorophyta</taxon>
        <taxon>core chlorophytes</taxon>
        <taxon>Ulvophyceae</taxon>
        <taxon>TCBD clade</taxon>
        <taxon>Bryopsidales</taxon>
        <taxon>Halimedineae</taxon>
        <taxon>Halimedaceae</taxon>
        <taxon>Udoteae</taxon>
        <taxon>Tydemania</taxon>
    </lineage>
</organism>
<geneLocation type="chloroplast" evidence="11"/>
<dbReference type="PANTHER" id="PTHR13691">
    <property type="entry name" value="RIBOSOMAL PROTEIN L2"/>
    <property type="match status" value="1"/>
</dbReference>
<feature type="domain" description="Large ribosomal subunit protein uL2 RNA-binding" evidence="10">
    <location>
        <begin position="16"/>
        <end position="92"/>
    </location>
</feature>
<dbReference type="GO" id="GO:0032543">
    <property type="term" value="P:mitochondrial translation"/>
    <property type="evidence" value="ECO:0007669"/>
    <property type="project" value="TreeGrafter"/>
</dbReference>
<feature type="domain" description="Large ribosomal subunit protein uL2 C-terminal" evidence="9">
    <location>
        <begin position="98"/>
        <end position="227"/>
    </location>
</feature>
<dbReference type="PROSITE" id="PS00467">
    <property type="entry name" value="RIBOSOMAL_L2"/>
    <property type="match status" value="1"/>
</dbReference>
<dbReference type="FunFam" id="4.10.950.10:FF:000001">
    <property type="entry name" value="50S ribosomal protein L2"/>
    <property type="match status" value="1"/>
</dbReference>
<dbReference type="InterPro" id="IPR022669">
    <property type="entry name" value="Ribosomal_uL2_C"/>
</dbReference>
<dbReference type="GO" id="GO:0016740">
    <property type="term" value="F:transferase activity"/>
    <property type="evidence" value="ECO:0007669"/>
    <property type="project" value="InterPro"/>
</dbReference>
<feature type="region of interest" description="Disordered" evidence="8">
    <location>
        <begin position="194"/>
        <end position="248"/>
    </location>
</feature>
<evidence type="ECO:0000256" key="8">
    <source>
        <dbReference type="SAM" id="MobiDB-lite"/>
    </source>
</evidence>
<evidence type="ECO:0000313" key="11">
    <source>
        <dbReference type="EMBL" id="CEO91120.1"/>
    </source>
</evidence>
<evidence type="ECO:0000256" key="2">
    <source>
        <dbReference type="ARBA" id="ARBA00005636"/>
    </source>
</evidence>
<comment type="subunit">
    <text evidence="3">Part of the 50S ribosomal subunit.</text>
</comment>
<dbReference type="InterPro" id="IPR014726">
    <property type="entry name" value="Ribosomal_uL2_dom3"/>
</dbReference>
<evidence type="ECO:0000256" key="4">
    <source>
        <dbReference type="ARBA" id="ARBA00022640"/>
    </source>
</evidence>
<dbReference type="GeneID" id="24020496"/>
<accession>A0A0D6E295</accession>
<keyword evidence="4 11" id="KW-0934">Plastid</keyword>
<sequence>MTQIKKIKYRYHRKRGRNNQGKITSQHRGGGHARLYRQIEFQKMKINKIGHVQTIEYDPNRSGQIVKIIYEDGTQQYQLSSSDCEIGESIIASPKATLKSGNTLPLKNIPLGLNVYNIESAPGRGGKFVRAAGTTALLMAKFGSWVTLRLPSNEVRLFSANCWATVGQVSNVNHLNQCLQKAGKSRWLGIRPRVRGSAKNPVDHPHGGGEGRGPIGRKCPVTPWGKPTLGKLTRRPKKYSDPLILRRK</sequence>
<dbReference type="RefSeq" id="YP_009130590.1">
    <property type="nucleotide sequence ID" value="NC_026796.1"/>
</dbReference>
<dbReference type="Gene3D" id="2.30.30.30">
    <property type="match status" value="1"/>
</dbReference>
<evidence type="ECO:0000256" key="1">
    <source>
        <dbReference type="ARBA" id="ARBA00004474"/>
    </source>
</evidence>
<reference evidence="11" key="1">
    <citation type="journal article" date="2015" name="BMC Genomics">
        <title>The chloroplast genomes of Bryopsis plumosa and Tydemania expeditionis (Bryopsidales, Chlorophyta): compact genomes and genes of bacterial origin.</title>
        <authorList>
            <person name="Leliaert F."/>
            <person name="Lopez-Bautista J.M."/>
        </authorList>
    </citation>
    <scope>NUCLEOTIDE SEQUENCE</scope>
    <source>
        <strain evidence="11">FL1151</strain>
    </source>
</reference>
<name>A0A0D6E295_TYDEX</name>
<dbReference type="Gene3D" id="4.10.950.10">
    <property type="entry name" value="Ribosomal protein L2, domain 3"/>
    <property type="match status" value="1"/>
</dbReference>
<dbReference type="InterPro" id="IPR002171">
    <property type="entry name" value="Ribosomal_uL2"/>
</dbReference>
<dbReference type="SUPFAM" id="SSF50249">
    <property type="entry name" value="Nucleic acid-binding proteins"/>
    <property type="match status" value="1"/>
</dbReference>
<protein>
    <recommendedName>
        <fullName evidence="7">Large ribosomal subunit protein uL2m</fullName>
    </recommendedName>
</protein>
<dbReference type="PIRSF" id="PIRSF002158">
    <property type="entry name" value="Ribosomal_L2"/>
    <property type="match status" value="1"/>
</dbReference>
<dbReference type="PANTHER" id="PTHR13691:SF5">
    <property type="entry name" value="LARGE RIBOSOMAL SUBUNIT PROTEIN UL2M"/>
    <property type="match status" value="1"/>
</dbReference>
<dbReference type="SMART" id="SM01382">
    <property type="entry name" value="Ribosomal_L2_C"/>
    <property type="match status" value="1"/>
</dbReference>
<dbReference type="SUPFAM" id="SSF50104">
    <property type="entry name" value="Translation proteins SH3-like domain"/>
    <property type="match status" value="1"/>
</dbReference>
<dbReference type="InterPro" id="IPR022671">
    <property type="entry name" value="Ribosomal_uL2_CS"/>
</dbReference>
<keyword evidence="6" id="KW-0687">Ribonucleoprotein</keyword>
<dbReference type="SMART" id="SM01383">
    <property type="entry name" value="Ribosomal_L2"/>
    <property type="match status" value="1"/>
</dbReference>
<comment type="subcellular location">
    <subcellularLocation>
        <location evidence="1">Plastid</location>
    </subcellularLocation>
</comment>
<dbReference type="GO" id="GO:0005762">
    <property type="term" value="C:mitochondrial large ribosomal subunit"/>
    <property type="evidence" value="ECO:0007669"/>
    <property type="project" value="TreeGrafter"/>
</dbReference>
<evidence type="ECO:0000256" key="7">
    <source>
        <dbReference type="ARBA" id="ARBA00069872"/>
    </source>
</evidence>
<dbReference type="NCBIfam" id="TIGR01171">
    <property type="entry name" value="rplB_bact"/>
    <property type="match status" value="1"/>
</dbReference>
<evidence type="ECO:0000259" key="9">
    <source>
        <dbReference type="SMART" id="SM01382"/>
    </source>
</evidence>
<dbReference type="Pfam" id="PF00181">
    <property type="entry name" value="Ribosomal_L2_N"/>
    <property type="match status" value="1"/>
</dbReference>
<keyword evidence="5 11" id="KW-0689">Ribosomal protein</keyword>
<dbReference type="GO" id="GO:0009536">
    <property type="term" value="C:plastid"/>
    <property type="evidence" value="ECO:0007669"/>
    <property type="project" value="UniProtKB-SubCell"/>
</dbReference>
<evidence type="ECO:0000256" key="3">
    <source>
        <dbReference type="ARBA" id="ARBA00011838"/>
    </source>
</evidence>
<dbReference type="InterPro" id="IPR012340">
    <property type="entry name" value="NA-bd_OB-fold"/>
</dbReference>
<evidence type="ECO:0000256" key="6">
    <source>
        <dbReference type="ARBA" id="ARBA00023274"/>
    </source>
</evidence>
<dbReference type="InterPro" id="IPR005880">
    <property type="entry name" value="Ribosomal_uL2_bac/org-type"/>
</dbReference>
<dbReference type="InterPro" id="IPR022666">
    <property type="entry name" value="Ribosomal_uL2_RNA-bd_dom"/>
</dbReference>
<dbReference type="AlphaFoldDB" id="A0A0D6E295"/>